<accession>A0A8C4PW00</accession>
<dbReference type="GO" id="GO:0000794">
    <property type="term" value="C:condensed nuclear chromosome"/>
    <property type="evidence" value="ECO:0007669"/>
    <property type="project" value="InterPro"/>
</dbReference>
<protein>
    <submittedName>
        <fullName evidence="1">Uncharacterized protein</fullName>
    </submittedName>
</protein>
<dbReference type="Pfam" id="PF17825">
    <property type="entry name" value="DUF5587"/>
    <property type="match status" value="1"/>
</dbReference>
<dbReference type="GO" id="GO:0016887">
    <property type="term" value="F:ATP hydrolysis activity"/>
    <property type="evidence" value="ECO:0007669"/>
    <property type="project" value="InterPro"/>
</dbReference>
<dbReference type="PANTHER" id="PTHR35668">
    <property type="entry name" value="PROTEIN SHORTAGE IN CHIASMATA 1 ORTHOLOG"/>
    <property type="match status" value="1"/>
</dbReference>
<proteinExistence type="predicted"/>
<evidence type="ECO:0000313" key="1">
    <source>
        <dbReference type="Ensembl" id="ENSEBUP00000000505.1"/>
    </source>
</evidence>
<dbReference type="PANTHER" id="PTHR35668:SF1">
    <property type="entry name" value="PROTEIN SHORTAGE IN CHIASMATA 1 ORTHOLOG"/>
    <property type="match status" value="1"/>
</dbReference>
<name>A0A8C4PW00_EPTBU</name>
<keyword evidence="2" id="KW-1185">Reference proteome</keyword>
<dbReference type="Proteomes" id="UP000694388">
    <property type="component" value="Unplaced"/>
</dbReference>
<dbReference type="Ensembl" id="ENSEBUT00000000804.1">
    <property type="protein sequence ID" value="ENSEBUP00000000505.1"/>
    <property type="gene ID" value="ENSEBUG00000000638.1"/>
</dbReference>
<evidence type="ECO:0000313" key="2">
    <source>
        <dbReference type="Proteomes" id="UP000694388"/>
    </source>
</evidence>
<dbReference type="AlphaFoldDB" id="A0A8C4PW00"/>
<sequence>MTLLQIEQPIILQTMNDKFNFEQALHDLVCIQTNADHNNENPKDRRSCSATPLEIDDIDISKPLHTTCTNKPKCQVLCEELNKHRHAQIDTYEENLPVNLSNYSTEHDANNGVKDNAAEDTCNPLIDLKIPHVITVSEKVIDCPKLLIALESRTCIQVIERDYMGITKLAKTNYPKISADLIINGNTAVIIQDFVSLKEGNIADNTMYHLSALSLQFTSCWLIAFPLSDKGYLHDTSLGFVNTISYIHAISTCFFDKKSRIKILTAGTVEDAADLIRAIADCSFHENRNWDDGSEKVKN</sequence>
<dbReference type="InterPro" id="IPR039991">
    <property type="entry name" value="SHOC1"/>
</dbReference>
<reference evidence="1" key="1">
    <citation type="submission" date="2025-08" db="UniProtKB">
        <authorList>
            <consortium name="Ensembl"/>
        </authorList>
    </citation>
    <scope>IDENTIFICATION</scope>
</reference>
<dbReference type="GO" id="GO:0000712">
    <property type="term" value="P:resolution of meiotic recombination intermediates"/>
    <property type="evidence" value="ECO:0007669"/>
    <property type="project" value="InterPro"/>
</dbReference>
<reference evidence="1" key="2">
    <citation type="submission" date="2025-09" db="UniProtKB">
        <authorList>
            <consortium name="Ensembl"/>
        </authorList>
    </citation>
    <scope>IDENTIFICATION</scope>
</reference>
<organism evidence="1 2">
    <name type="scientific">Eptatretus burgeri</name>
    <name type="common">Inshore hagfish</name>
    <dbReference type="NCBI Taxonomy" id="7764"/>
    <lineage>
        <taxon>Eukaryota</taxon>
        <taxon>Metazoa</taxon>
        <taxon>Chordata</taxon>
        <taxon>Craniata</taxon>
        <taxon>Vertebrata</taxon>
        <taxon>Cyclostomata</taxon>
        <taxon>Myxini</taxon>
        <taxon>Myxiniformes</taxon>
        <taxon>Myxinidae</taxon>
        <taxon>Eptatretinae</taxon>
        <taxon>Eptatretus</taxon>
    </lineage>
</organism>
<dbReference type="GO" id="GO:0003697">
    <property type="term" value="F:single-stranded DNA binding"/>
    <property type="evidence" value="ECO:0007669"/>
    <property type="project" value="TreeGrafter"/>
</dbReference>